<proteinExistence type="predicted"/>
<gene>
    <name evidence="1" type="ORF">AK812_SmicGene48968</name>
</gene>
<evidence type="ECO:0000313" key="2">
    <source>
        <dbReference type="Proteomes" id="UP000186817"/>
    </source>
</evidence>
<protein>
    <submittedName>
        <fullName evidence="1">Uncharacterized protein</fullName>
    </submittedName>
</protein>
<accession>A0A1Q8ZK78</accession>
<evidence type="ECO:0000313" key="1">
    <source>
        <dbReference type="EMBL" id="OLP21231.1"/>
    </source>
</evidence>
<dbReference type="EMBL" id="LSRX01009411">
    <property type="protein sequence ID" value="OLP21231.1"/>
    <property type="molecule type" value="Genomic_DNA"/>
</dbReference>
<name>A0A1Q8ZK78_SYMMI</name>
<feature type="non-terminal residue" evidence="1">
    <location>
        <position position="1"/>
    </location>
</feature>
<comment type="caution">
    <text evidence="1">The sequence shown here is derived from an EMBL/GenBank/DDBJ whole genome shotgun (WGS) entry which is preliminary data.</text>
</comment>
<dbReference type="AlphaFoldDB" id="A0A1Q8ZK78"/>
<reference evidence="1 2" key="1">
    <citation type="submission" date="2016-02" db="EMBL/GenBank/DDBJ databases">
        <title>Genome analysis of coral dinoflagellate symbionts highlights evolutionary adaptations to a symbiotic lifestyle.</title>
        <authorList>
            <person name="Aranda M."/>
            <person name="Li Y."/>
            <person name="Liew Y.J."/>
            <person name="Baumgarten S."/>
            <person name="Simakov O."/>
            <person name="Wilson M."/>
            <person name="Piel J."/>
            <person name="Ashoor H."/>
            <person name="Bougouffa S."/>
            <person name="Bajic V.B."/>
            <person name="Ryu T."/>
            <person name="Ravasi T."/>
            <person name="Bayer T."/>
            <person name="Micklem G."/>
            <person name="Kim H."/>
            <person name="Bhak J."/>
            <person name="Lajeunesse T.C."/>
            <person name="Voolstra C.R."/>
        </authorList>
    </citation>
    <scope>NUCLEOTIDE SEQUENCE [LARGE SCALE GENOMIC DNA]</scope>
    <source>
        <strain evidence="1 2">CCMP2467</strain>
    </source>
</reference>
<dbReference type="Proteomes" id="UP000186817">
    <property type="component" value="Unassembled WGS sequence"/>
</dbReference>
<sequence>EEGHFAERSWAALLSNPLEVAKQGKVLSRIGRLWQYPMNGMLELRGEDVT</sequence>
<organism evidence="1 2">
    <name type="scientific">Symbiodinium microadriaticum</name>
    <name type="common">Dinoflagellate</name>
    <name type="synonym">Zooxanthella microadriatica</name>
    <dbReference type="NCBI Taxonomy" id="2951"/>
    <lineage>
        <taxon>Eukaryota</taxon>
        <taxon>Sar</taxon>
        <taxon>Alveolata</taxon>
        <taxon>Dinophyceae</taxon>
        <taxon>Suessiales</taxon>
        <taxon>Symbiodiniaceae</taxon>
        <taxon>Symbiodinium</taxon>
    </lineage>
</organism>
<keyword evidence="2" id="KW-1185">Reference proteome</keyword>